<gene>
    <name evidence="7" type="ORF">RJ639_041635</name>
</gene>
<comment type="caution">
    <text evidence="7">The sequence shown here is derived from an EMBL/GenBank/DDBJ whole genome shotgun (WGS) entry which is preliminary data.</text>
</comment>
<dbReference type="InterPro" id="IPR050352">
    <property type="entry name" value="ABCG_transporters"/>
</dbReference>
<protein>
    <recommendedName>
        <fullName evidence="6">ABC transporter domain-containing protein</fullName>
    </recommendedName>
</protein>
<evidence type="ECO:0000256" key="3">
    <source>
        <dbReference type="ARBA" id="ARBA00022692"/>
    </source>
</evidence>
<dbReference type="InterPro" id="IPR003439">
    <property type="entry name" value="ABC_transporter-like_ATP-bd"/>
</dbReference>
<dbReference type="PANTHER" id="PTHR48041:SF73">
    <property type="entry name" value="ABC TRANSPORTER G FAMILY MEMBER STR"/>
    <property type="match status" value="1"/>
</dbReference>
<accession>A0AA88WGB5</accession>
<evidence type="ECO:0000259" key="6">
    <source>
        <dbReference type="Pfam" id="PF00005"/>
    </source>
</evidence>
<evidence type="ECO:0000313" key="8">
    <source>
        <dbReference type="Proteomes" id="UP001188597"/>
    </source>
</evidence>
<organism evidence="7 8">
    <name type="scientific">Escallonia herrerae</name>
    <dbReference type="NCBI Taxonomy" id="1293975"/>
    <lineage>
        <taxon>Eukaryota</taxon>
        <taxon>Viridiplantae</taxon>
        <taxon>Streptophyta</taxon>
        <taxon>Embryophyta</taxon>
        <taxon>Tracheophyta</taxon>
        <taxon>Spermatophyta</taxon>
        <taxon>Magnoliopsida</taxon>
        <taxon>eudicotyledons</taxon>
        <taxon>Gunneridae</taxon>
        <taxon>Pentapetalae</taxon>
        <taxon>asterids</taxon>
        <taxon>campanulids</taxon>
        <taxon>Escalloniales</taxon>
        <taxon>Escalloniaceae</taxon>
        <taxon>Escallonia</taxon>
    </lineage>
</organism>
<name>A0AA88WGB5_9ASTE</name>
<reference evidence="7" key="1">
    <citation type="submission" date="2022-12" db="EMBL/GenBank/DDBJ databases">
        <title>Draft genome assemblies for two species of Escallonia (Escalloniales).</title>
        <authorList>
            <person name="Chanderbali A."/>
            <person name="Dervinis C."/>
            <person name="Anghel I."/>
            <person name="Soltis D."/>
            <person name="Soltis P."/>
            <person name="Zapata F."/>
        </authorList>
    </citation>
    <scope>NUCLEOTIDE SEQUENCE</scope>
    <source>
        <strain evidence="7">UCBG64.0493</strain>
        <tissue evidence="7">Leaf</tissue>
    </source>
</reference>
<dbReference type="GO" id="GO:0005524">
    <property type="term" value="F:ATP binding"/>
    <property type="evidence" value="ECO:0007669"/>
    <property type="project" value="InterPro"/>
</dbReference>
<evidence type="ECO:0000256" key="5">
    <source>
        <dbReference type="ARBA" id="ARBA00023136"/>
    </source>
</evidence>
<dbReference type="GO" id="GO:0042626">
    <property type="term" value="F:ATPase-coupled transmembrane transporter activity"/>
    <property type="evidence" value="ECO:0007669"/>
    <property type="project" value="TreeGrafter"/>
</dbReference>
<keyword evidence="5" id="KW-0472">Membrane</keyword>
<dbReference type="Gene3D" id="3.40.50.300">
    <property type="entry name" value="P-loop containing nucleotide triphosphate hydrolases"/>
    <property type="match status" value="1"/>
</dbReference>
<dbReference type="GO" id="GO:0016887">
    <property type="term" value="F:ATP hydrolysis activity"/>
    <property type="evidence" value="ECO:0007669"/>
    <property type="project" value="InterPro"/>
</dbReference>
<dbReference type="InterPro" id="IPR027417">
    <property type="entry name" value="P-loop_NTPase"/>
</dbReference>
<evidence type="ECO:0000313" key="7">
    <source>
        <dbReference type="EMBL" id="KAK3026259.1"/>
    </source>
</evidence>
<sequence length="196" mass="21835">MSRFTRTDTNRSLETLLDLDKTAQVVKNVARQPTRKLIPGQGLEFNNLSYSVMKKQKRDGVWINKEAYLLNDISGQALRGEVMAIMGPSGAGKSTFLDALAGRIAQGSLEGSVRIEGKPVTTSYMKMISSYVMQDDQLFAMLTVFETFMFAAEVRLPPTISRSEKKKRVHELLEQLGLTVTFLLPLLSSSFPINPD</sequence>
<dbReference type="PANTHER" id="PTHR48041">
    <property type="entry name" value="ABC TRANSPORTER G FAMILY MEMBER 28"/>
    <property type="match status" value="1"/>
</dbReference>
<dbReference type="Pfam" id="PF00005">
    <property type="entry name" value="ABC_tran"/>
    <property type="match status" value="1"/>
</dbReference>
<feature type="domain" description="ABC transporter" evidence="6">
    <location>
        <begin position="70"/>
        <end position="179"/>
    </location>
</feature>
<evidence type="ECO:0000256" key="2">
    <source>
        <dbReference type="ARBA" id="ARBA00022448"/>
    </source>
</evidence>
<dbReference type="AlphaFoldDB" id="A0AA88WGB5"/>
<proteinExistence type="predicted"/>
<evidence type="ECO:0000256" key="1">
    <source>
        <dbReference type="ARBA" id="ARBA00004141"/>
    </source>
</evidence>
<keyword evidence="4" id="KW-1133">Transmembrane helix</keyword>
<evidence type="ECO:0000256" key="4">
    <source>
        <dbReference type="ARBA" id="ARBA00022989"/>
    </source>
</evidence>
<dbReference type="GO" id="GO:0016020">
    <property type="term" value="C:membrane"/>
    <property type="evidence" value="ECO:0007669"/>
    <property type="project" value="UniProtKB-SubCell"/>
</dbReference>
<dbReference type="SUPFAM" id="SSF52540">
    <property type="entry name" value="P-loop containing nucleoside triphosphate hydrolases"/>
    <property type="match status" value="1"/>
</dbReference>
<comment type="subcellular location">
    <subcellularLocation>
        <location evidence="1">Membrane</location>
        <topology evidence="1">Multi-pass membrane protein</topology>
    </subcellularLocation>
</comment>
<dbReference type="Proteomes" id="UP001188597">
    <property type="component" value="Unassembled WGS sequence"/>
</dbReference>
<dbReference type="EMBL" id="JAVXUP010000509">
    <property type="protein sequence ID" value="KAK3026259.1"/>
    <property type="molecule type" value="Genomic_DNA"/>
</dbReference>
<keyword evidence="8" id="KW-1185">Reference proteome</keyword>
<keyword evidence="3" id="KW-0812">Transmembrane</keyword>
<keyword evidence="2" id="KW-0813">Transport</keyword>